<dbReference type="SMART" id="SM00387">
    <property type="entry name" value="HATPase_c"/>
    <property type="match status" value="1"/>
</dbReference>
<evidence type="ECO:0000259" key="16">
    <source>
        <dbReference type="PROSITE" id="PS50885"/>
    </source>
</evidence>
<dbReference type="InterPro" id="IPR003661">
    <property type="entry name" value="HisK_dim/P_dom"/>
</dbReference>
<evidence type="ECO:0000256" key="6">
    <source>
        <dbReference type="ARBA" id="ARBA00022553"/>
    </source>
</evidence>
<dbReference type="PROSITE" id="PS50109">
    <property type="entry name" value="HIS_KIN"/>
    <property type="match status" value="1"/>
</dbReference>
<dbReference type="Gene3D" id="3.30.565.10">
    <property type="entry name" value="Histidine kinase-like ATPase, C-terminal domain"/>
    <property type="match status" value="1"/>
</dbReference>
<dbReference type="InterPro" id="IPR036097">
    <property type="entry name" value="HisK_dim/P_sf"/>
</dbReference>
<dbReference type="GO" id="GO:0005524">
    <property type="term" value="F:ATP binding"/>
    <property type="evidence" value="ECO:0007669"/>
    <property type="project" value="UniProtKB-KW"/>
</dbReference>
<dbReference type="InterPro" id="IPR004358">
    <property type="entry name" value="Sig_transdc_His_kin-like_C"/>
</dbReference>
<evidence type="ECO:0000256" key="7">
    <source>
        <dbReference type="ARBA" id="ARBA00022679"/>
    </source>
</evidence>
<feature type="coiled-coil region" evidence="13">
    <location>
        <begin position="270"/>
        <end position="310"/>
    </location>
</feature>
<evidence type="ECO:0000256" key="2">
    <source>
        <dbReference type="ARBA" id="ARBA00004651"/>
    </source>
</evidence>
<evidence type="ECO:0000256" key="10">
    <source>
        <dbReference type="ARBA" id="ARBA00022840"/>
    </source>
</evidence>
<proteinExistence type="predicted"/>
<dbReference type="CDD" id="cd00082">
    <property type="entry name" value="HisKA"/>
    <property type="match status" value="1"/>
</dbReference>
<dbReference type="EC" id="2.7.13.3" evidence="3"/>
<dbReference type="OrthoDB" id="9786919at2"/>
<dbReference type="Gene3D" id="1.10.287.130">
    <property type="match status" value="1"/>
</dbReference>
<dbReference type="Pfam" id="PF18719">
    <property type="entry name" value="ArlS_N"/>
    <property type="match status" value="1"/>
</dbReference>
<keyword evidence="14" id="KW-1133">Transmembrane helix</keyword>
<dbReference type="InterPro" id="IPR003594">
    <property type="entry name" value="HATPase_dom"/>
</dbReference>
<dbReference type="GO" id="GO:0016036">
    <property type="term" value="P:cellular response to phosphate starvation"/>
    <property type="evidence" value="ECO:0007669"/>
    <property type="project" value="TreeGrafter"/>
</dbReference>
<dbReference type="InterPro" id="IPR005467">
    <property type="entry name" value="His_kinase_dom"/>
</dbReference>
<dbReference type="SUPFAM" id="SSF55874">
    <property type="entry name" value="ATPase domain of HSP90 chaperone/DNA topoisomerase II/histidine kinase"/>
    <property type="match status" value="1"/>
</dbReference>
<feature type="domain" description="HAMP" evidence="16">
    <location>
        <begin position="181"/>
        <end position="235"/>
    </location>
</feature>
<dbReference type="PANTHER" id="PTHR45453:SF1">
    <property type="entry name" value="PHOSPHATE REGULON SENSOR PROTEIN PHOR"/>
    <property type="match status" value="1"/>
</dbReference>
<name>A0A544TTF8_9BACI</name>
<keyword evidence="5" id="KW-1003">Cell membrane</keyword>
<comment type="subcellular location">
    <subcellularLocation>
        <location evidence="2">Cell membrane</location>
        <topology evidence="2">Multi-pass membrane protein</topology>
    </subcellularLocation>
</comment>
<evidence type="ECO:0000313" key="17">
    <source>
        <dbReference type="EMBL" id="TQR20680.1"/>
    </source>
</evidence>
<dbReference type="Gene3D" id="6.10.340.10">
    <property type="match status" value="1"/>
</dbReference>
<keyword evidence="11" id="KW-0902">Two-component regulatory system</keyword>
<dbReference type="InterPro" id="IPR003660">
    <property type="entry name" value="HAMP_dom"/>
</dbReference>
<dbReference type="EMBL" id="VDGI01000004">
    <property type="protein sequence ID" value="TQR20680.1"/>
    <property type="molecule type" value="Genomic_DNA"/>
</dbReference>
<evidence type="ECO:0000256" key="1">
    <source>
        <dbReference type="ARBA" id="ARBA00000085"/>
    </source>
</evidence>
<dbReference type="FunFam" id="3.30.565.10:FF:000006">
    <property type="entry name" value="Sensor histidine kinase WalK"/>
    <property type="match status" value="1"/>
</dbReference>
<dbReference type="InterPro" id="IPR041610">
    <property type="entry name" value="ArlS_N"/>
</dbReference>
<evidence type="ECO:0000256" key="13">
    <source>
        <dbReference type="SAM" id="Coils"/>
    </source>
</evidence>
<dbReference type="RefSeq" id="WP_142641719.1">
    <property type="nucleotide sequence ID" value="NZ_VDGI01000004.1"/>
</dbReference>
<dbReference type="InterPro" id="IPR036890">
    <property type="entry name" value="HATPase_C_sf"/>
</dbReference>
<dbReference type="SMART" id="SM00388">
    <property type="entry name" value="HisKA"/>
    <property type="match status" value="1"/>
</dbReference>
<dbReference type="CDD" id="cd00075">
    <property type="entry name" value="HATPase"/>
    <property type="match status" value="1"/>
</dbReference>
<keyword evidence="7" id="KW-0808">Transferase</keyword>
<evidence type="ECO:0000256" key="8">
    <source>
        <dbReference type="ARBA" id="ARBA00022741"/>
    </source>
</evidence>
<comment type="caution">
    <text evidence="17">The sequence shown here is derived from an EMBL/GenBank/DDBJ whole genome shotgun (WGS) entry which is preliminary data.</text>
</comment>
<dbReference type="InterPro" id="IPR050351">
    <property type="entry name" value="BphY/WalK/GraS-like"/>
</dbReference>
<evidence type="ECO:0000256" key="12">
    <source>
        <dbReference type="ARBA" id="ARBA00023136"/>
    </source>
</evidence>
<dbReference type="GO" id="GO:0005886">
    <property type="term" value="C:plasma membrane"/>
    <property type="evidence" value="ECO:0007669"/>
    <property type="project" value="UniProtKB-SubCell"/>
</dbReference>
<evidence type="ECO:0000256" key="11">
    <source>
        <dbReference type="ARBA" id="ARBA00023012"/>
    </source>
</evidence>
<dbReference type="FunFam" id="1.10.287.130:FF:000001">
    <property type="entry name" value="Two-component sensor histidine kinase"/>
    <property type="match status" value="1"/>
</dbReference>
<organism evidence="17 18">
    <name type="scientific">Psychrobacillus vulpis</name>
    <dbReference type="NCBI Taxonomy" id="2325572"/>
    <lineage>
        <taxon>Bacteria</taxon>
        <taxon>Bacillati</taxon>
        <taxon>Bacillota</taxon>
        <taxon>Bacilli</taxon>
        <taxon>Bacillales</taxon>
        <taxon>Bacillaceae</taxon>
        <taxon>Psychrobacillus</taxon>
    </lineage>
</organism>
<feature type="domain" description="Histidine kinase" evidence="15">
    <location>
        <begin position="243"/>
        <end position="455"/>
    </location>
</feature>
<keyword evidence="9 17" id="KW-0418">Kinase</keyword>
<keyword evidence="10" id="KW-0067">ATP-binding</keyword>
<evidence type="ECO:0000256" key="5">
    <source>
        <dbReference type="ARBA" id="ARBA00022475"/>
    </source>
</evidence>
<gene>
    <name evidence="17" type="ORF">FG384_06190</name>
</gene>
<dbReference type="Pfam" id="PF00512">
    <property type="entry name" value="HisKA"/>
    <property type="match status" value="1"/>
</dbReference>
<keyword evidence="8" id="KW-0547">Nucleotide-binding</keyword>
<dbReference type="PROSITE" id="PS50885">
    <property type="entry name" value="HAMP"/>
    <property type="match status" value="1"/>
</dbReference>
<evidence type="ECO:0000256" key="14">
    <source>
        <dbReference type="SAM" id="Phobius"/>
    </source>
</evidence>
<keyword evidence="13" id="KW-0175">Coiled coil</keyword>
<dbReference type="PRINTS" id="PR00344">
    <property type="entry name" value="BCTRLSENSOR"/>
</dbReference>
<dbReference type="GO" id="GO:0000155">
    <property type="term" value="F:phosphorelay sensor kinase activity"/>
    <property type="evidence" value="ECO:0007669"/>
    <property type="project" value="InterPro"/>
</dbReference>
<evidence type="ECO:0000259" key="15">
    <source>
        <dbReference type="PROSITE" id="PS50109"/>
    </source>
</evidence>
<keyword evidence="18" id="KW-1185">Reference proteome</keyword>
<dbReference type="Pfam" id="PF02518">
    <property type="entry name" value="HATPase_c"/>
    <property type="match status" value="1"/>
</dbReference>
<keyword evidence="14" id="KW-0812">Transmembrane</keyword>
<evidence type="ECO:0000256" key="9">
    <source>
        <dbReference type="ARBA" id="ARBA00022777"/>
    </source>
</evidence>
<feature type="transmembrane region" description="Helical" evidence="14">
    <location>
        <begin position="12"/>
        <end position="33"/>
    </location>
</feature>
<sequence length="457" mass="52908">MKNWTLQRKWTYSSAISIFLSFLTMCIILYFSLYNWMIISEKKSAQNTLNEVVLFLESKGPFLTIQDIGRNRTLLNQIVNQEQSIRLVNKDGIEILRINDASNFPEFSNQLSPEFEREVINNQPLFYKVAEVNFGTFSGYVEISHSLENFSQVMRYILIAMVIFALISLVLSALIGYTLSSILLKPIKELRNEMQRAKQHKFSNEVSFDYSTKDEIGELLLIYKQLMHEVSDTINRQDEFIYNISHELRTPVQVIEGHLSLINRWGKDDKEVLEESLNISLEEIQKMKKLKEEMLKLARRENTKEDLQTNILNVVLLLQKEYELIQPSVSIKMDIDENYYVSVQQTALQQIIRNIIDNGIKYNENTPNIIVKVMKNQTHIIITVEDNGIGIPKDQISKIFDRFYTVDSSRTKSKGGSGLGLSIVNMLVMEYEGRIEVESTLGKGTTFRIFFPYNISG</sequence>
<keyword evidence="12 14" id="KW-0472">Membrane</keyword>
<keyword evidence="6" id="KW-0597">Phosphoprotein</keyword>
<dbReference type="AlphaFoldDB" id="A0A544TTF8"/>
<accession>A0A544TTF8</accession>
<dbReference type="Proteomes" id="UP000316626">
    <property type="component" value="Unassembled WGS sequence"/>
</dbReference>
<comment type="catalytic activity">
    <reaction evidence="1">
        <text>ATP + protein L-histidine = ADP + protein N-phospho-L-histidine.</text>
        <dbReference type="EC" id="2.7.13.3"/>
    </reaction>
</comment>
<evidence type="ECO:0000256" key="3">
    <source>
        <dbReference type="ARBA" id="ARBA00012438"/>
    </source>
</evidence>
<dbReference type="GO" id="GO:0004721">
    <property type="term" value="F:phosphoprotein phosphatase activity"/>
    <property type="evidence" value="ECO:0007669"/>
    <property type="project" value="TreeGrafter"/>
</dbReference>
<dbReference type="SUPFAM" id="SSF47384">
    <property type="entry name" value="Homodimeric domain of signal transducing histidine kinase"/>
    <property type="match status" value="1"/>
</dbReference>
<evidence type="ECO:0000256" key="4">
    <source>
        <dbReference type="ARBA" id="ARBA00015735"/>
    </source>
</evidence>
<feature type="transmembrane region" description="Helical" evidence="14">
    <location>
        <begin position="156"/>
        <end position="179"/>
    </location>
</feature>
<reference evidence="17 18" key="1">
    <citation type="submission" date="2019-06" db="EMBL/GenBank/DDBJ databases">
        <title>Psychrobacillus vulpis sp. nov., a new species isolated from feces of a red fox that inhabits in The Tablas de Daimiel Natural Park, Albacete, Spain.</title>
        <authorList>
            <person name="Rodriguez M."/>
            <person name="Reina J.C."/>
            <person name="Bejar V."/>
            <person name="Llamas I."/>
        </authorList>
    </citation>
    <scope>NUCLEOTIDE SEQUENCE [LARGE SCALE GENOMIC DNA]</scope>
    <source>
        <strain evidence="17 18">Z8</strain>
    </source>
</reference>
<protein>
    <recommendedName>
        <fullName evidence="4">Signal transduction histidine-protein kinase ArlS</fullName>
        <ecNumber evidence="3">2.7.13.3</ecNumber>
    </recommendedName>
</protein>
<evidence type="ECO:0000313" key="18">
    <source>
        <dbReference type="Proteomes" id="UP000316626"/>
    </source>
</evidence>
<dbReference type="PANTHER" id="PTHR45453">
    <property type="entry name" value="PHOSPHATE REGULON SENSOR PROTEIN PHOR"/>
    <property type="match status" value="1"/>
</dbReference>